<evidence type="ECO:0000313" key="2">
    <source>
        <dbReference type="Proteomes" id="UP001732700"/>
    </source>
</evidence>
<dbReference type="Proteomes" id="UP001732700">
    <property type="component" value="Chromosome 7D"/>
</dbReference>
<organism evidence="1 2">
    <name type="scientific">Avena sativa</name>
    <name type="common">Oat</name>
    <dbReference type="NCBI Taxonomy" id="4498"/>
    <lineage>
        <taxon>Eukaryota</taxon>
        <taxon>Viridiplantae</taxon>
        <taxon>Streptophyta</taxon>
        <taxon>Embryophyta</taxon>
        <taxon>Tracheophyta</taxon>
        <taxon>Spermatophyta</taxon>
        <taxon>Magnoliopsida</taxon>
        <taxon>Liliopsida</taxon>
        <taxon>Poales</taxon>
        <taxon>Poaceae</taxon>
        <taxon>BOP clade</taxon>
        <taxon>Pooideae</taxon>
        <taxon>Poodae</taxon>
        <taxon>Poeae</taxon>
        <taxon>Poeae Chloroplast Group 1 (Aveneae type)</taxon>
        <taxon>Aveninae</taxon>
        <taxon>Avena</taxon>
    </lineage>
</organism>
<name>A0ACD6AJ11_AVESA</name>
<keyword evidence="2" id="KW-1185">Reference proteome</keyword>
<sequence length="615" mass="67079">MASSSLICNLTSATSACLPLSKPGTTPCRTEHGRRRRLPSCKARAGNTGADDDDTVIHHNIDRREVLLALTGFAAATTSNLGLALAADDTKPAVCLTPPITNEIIKCVSADGFQCPGLFRPEDVVDFTALQPPNGPLRVRRPAHLVAADDEYVKKYEAGIRMMKDLDATDDPRSFRRQAAIHEAYCNFHYKVTAAATAATTAAGSPAPEIDFDVHFSSIFAPWHRMYIYFFERIIGELVGDPTFALPYWNWDAPDGMILPAIFNNESSPLYDAKRNQEHVDAVIDLNLGPGKQNDLPLCSDDVDACLKATNLCTIYRQMAVDTPAQFHGDKFCAARVKAPGSLENVAHTAVHIWLGDPLSANKGEDMGVLGTAGRDPVFYSHHANVDRLWHLWTGALGHENFVGASAAQWLDTGFVFYDEKRRPVRIRVRDVLDAGRLGYAYEEKETLEWLDKRPTPATGIERSGVDPRVPDVAISFPVTLKKGDKEYVTVERPEKARAGGGSSKKEPEVLVVDVTIDPCEYAKFDVLVNVPKGQEGRVGPQDSEFAGSFVNLPHGGGDGGSGGSMGRLTLAYRFALRELVEDLGCGRDRLLDVTLIPVAGEKVVVDGVRVELLK</sequence>
<reference evidence="1" key="2">
    <citation type="submission" date="2025-09" db="UniProtKB">
        <authorList>
            <consortium name="EnsemblPlants"/>
        </authorList>
    </citation>
    <scope>IDENTIFICATION</scope>
</reference>
<accession>A0ACD6AJ11</accession>
<evidence type="ECO:0000313" key="1">
    <source>
        <dbReference type="EnsemblPlants" id="AVESA.00010b.r2.7DG1369010.1.CDS.1"/>
    </source>
</evidence>
<protein>
    <submittedName>
        <fullName evidence="1">Uncharacterized protein</fullName>
    </submittedName>
</protein>
<proteinExistence type="predicted"/>
<reference evidence="1" key="1">
    <citation type="submission" date="2021-05" db="EMBL/GenBank/DDBJ databases">
        <authorList>
            <person name="Scholz U."/>
            <person name="Mascher M."/>
            <person name="Fiebig A."/>
        </authorList>
    </citation>
    <scope>NUCLEOTIDE SEQUENCE [LARGE SCALE GENOMIC DNA]</scope>
</reference>
<dbReference type="EnsemblPlants" id="AVESA.00010b.r2.7DG1369010.1">
    <property type="protein sequence ID" value="AVESA.00010b.r2.7DG1369010.1.CDS.1"/>
    <property type="gene ID" value="AVESA.00010b.r2.7DG1369010"/>
</dbReference>